<dbReference type="PANTHER" id="PTHR42663:SF7">
    <property type="entry name" value="COENZYME PQQ SYNTHESIS PROTEIN B"/>
    <property type="match status" value="1"/>
</dbReference>
<dbReference type="InterPro" id="IPR001279">
    <property type="entry name" value="Metallo-B-lactamas"/>
</dbReference>
<name>X0RX96_9ZZZZ</name>
<dbReference type="Gene3D" id="3.60.15.10">
    <property type="entry name" value="Ribonuclease Z/Hydroxyacylglutathione hydrolase-like"/>
    <property type="match status" value="1"/>
</dbReference>
<accession>X0RX96</accession>
<evidence type="ECO:0000259" key="1">
    <source>
        <dbReference type="Pfam" id="PF12706"/>
    </source>
</evidence>
<dbReference type="PANTHER" id="PTHR42663">
    <property type="entry name" value="HYDROLASE C777.06C-RELATED-RELATED"/>
    <property type="match status" value="1"/>
</dbReference>
<dbReference type="InterPro" id="IPR036866">
    <property type="entry name" value="RibonucZ/Hydroxyglut_hydro"/>
</dbReference>
<dbReference type="Pfam" id="PF12706">
    <property type="entry name" value="Lactamase_B_2"/>
    <property type="match status" value="1"/>
</dbReference>
<gene>
    <name evidence="2" type="ORF">S01H1_08044</name>
</gene>
<comment type="caution">
    <text evidence="2">The sequence shown here is derived from an EMBL/GenBank/DDBJ whole genome shotgun (WGS) entry which is preliminary data.</text>
</comment>
<dbReference type="SUPFAM" id="SSF56281">
    <property type="entry name" value="Metallo-hydrolase/oxidoreductase"/>
    <property type="match status" value="1"/>
</dbReference>
<reference evidence="2" key="1">
    <citation type="journal article" date="2014" name="Front. Microbiol.">
        <title>High frequency of phylogenetically diverse reductive dehalogenase-homologous genes in deep subseafloor sedimentary metagenomes.</title>
        <authorList>
            <person name="Kawai M."/>
            <person name="Futagami T."/>
            <person name="Toyoda A."/>
            <person name="Takaki Y."/>
            <person name="Nishi S."/>
            <person name="Hori S."/>
            <person name="Arai W."/>
            <person name="Tsubouchi T."/>
            <person name="Morono Y."/>
            <person name="Uchiyama I."/>
            <person name="Ito T."/>
            <person name="Fujiyama A."/>
            <person name="Inagaki F."/>
            <person name="Takami H."/>
        </authorList>
    </citation>
    <scope>NUCLEOTIDE SEQUENCE</scope>
    <source>
        <strain evidence="2">Expedition CK06-06</strain>
    </source>
</reference>
<proteinExistence type="predicted"/>
<organism evidence="2">
    <name type="scientific">marine sediment metagenome</name>
    <dbReference type="NCBI Taxonomy" id="412755"/>
    <lineage>
        <taxon>unclassified sequences</taxon>
        <taxon>metagenomes</taxon>
        <taxon>ecological metagenomes</taxon>
    </lineage>
</organism>
<evidence type="ECO:0000313" key="2">
    <source>
        <dbReference type="EMBL" id="GAF73428.1"/>
    </source>
</evidence>
<sequence>MGSIAGINVFLSSDKSRAFSEDSKKGEKESDVVVKVLGTAQDGGIPHFGCYCKNCFRARKNPQFSRLISSLAILDLKENKFFLLDATPDIKVQSDIVCERLNLKKPGSKNAPDGVLLTHAHIGHYTGLMFFGYEAKSTHKLPVFCSDRMKSFLSDNGPWSQLVSLENIILRPLFLNKKFSLTPQISFTSFQVPHRDEYSDTLGFTISGKKRKLLYIPDIQNWEAWKRPVKEVVKKVSLALLDGTFYSSEELPGRDISQIGHPFIQNSLEILRSIVRKGGPKVYFTHLNHTNLALDPEGDARRKIEEEGFYLASDGMEFYL</sequence>
<dbReference type="AlphaFoldDB" id="X0RX96"/>
<protein>
    <recommendedName>
        <fullName evidence="1">Metallo-beta-lactamase domain-containing protein</fullName>
    </recommendedName>
</protein>
<feature type="domain" description="Metallo-beta-lactamase" evidence="1">
    <location>
        <begin position="82"/>
        <end position="286"/>
    </location>
</feature>
<dbReference type="EMBL" id="BARS01004127">
    <property type="protein sequence ID" value="GAF73428.1"/>
    <property type="molecule type" value="Genomic_DNA"/>
</dbReference>